<dbReference type="InterPro" id="IPR008144">
    <property type="entry name" value="Guanylate_kin-like_dom"/>
</dbReference>
<reference evidence="7 8" key="1">
    <citation type="submission" date="2016-10" db="EMBL/GenBank/DDBJ databases">
        <title>Draft genome sequences of four alkaliphilic bacteria belonging to the Anaerobacillus genus.</title>
        <authorList>
            <person name="Bassil N.M."/>
            <person name="Lloyd J.R."/>
        </authorList>
    </citation>
    <scope>NUCLEOTIDE SEQUENCE [LARGE SCALE GENOMIC DNA]</scope>
    <source>
        <strain evidence="7 8">DSM 15340</strain>
    </source>
</reference>
<evidence type="ECO:0000256" key="3">
    <source>
        <dbReference type="ARBA" id="ARBA00022679"/>
    </source>
</evidence>
<comment type="similarity">
    <text evidence="2">Belongs to the guanylate kinase family.</text>
</comment>
<dbReference type="GO" id="GO:0004385">
    <property type="term" value="F:GMP kinase activity"/>
    <property type="evidence" value="ECO:0007669"/>
    <property type="project" value="UniProtKB-EC"/>
</dbReference>
<sequence length="192" mass="22751">MYNLKEKEMIFVFTGPDGSGRKTISKLAGDTLQMKTVVSYTTRKKRHYEVEGRDYHYISREEFLAAEKNEEFFESVEIDGNLYGIKEQDIIDRFQQKGCIYLVLNIEGTEQIRKNFGDKVVRIFVHADRETVIKRQKERGNSEEEIELHLAHFDQDLQYREQCEFSIQNYELSHTVFEVTQAMEKFLLEKAK</sequence>
<dbReference type="EMBL" id="MLQQ01000001">
    <property type="protein sequence ID" value="OIJ15793.1"/>
    <property type="molecule type" value="Genomic_DNA"/>
</dbReference>
<dbReference type="InterPro" id="IPR008145">
    <property type="entry name" value="GK/Ca_channel_bsu"/>
</dbReference>
<dbReference type="PANTHER" id="PTHR23117">
    <property type="entry name" value="GUANYLATE KINASE-RELATED"/>
    <property type="match status" value="1"/>
</dbReference>
<protein>
    <submittedName>
        <fullName evidence="7">Guanylate kinase</fullName>
    </submittedName>
</protein>
<dbReference type="PROSITE" id="PS00856">
    <property type="entry name" value="GUANYLATE_KINASE_1"/>
    <property type="match status" value="1"/>
</dbReference>
<comment type="catalytic activity">
    <reaction evidence="5">
        <text>GMP + ATP = GDP + ADP</text>
        <dbReference type="Rhea" id="RHEA:20780"/>
        <dbReference type="ChEBI" id="CHEBI:30616"/>
        <dbReference type="ChEBI" id="CHEBI:58115"/>
        <dbReference type="ChEBI" id="CHEBI:58189"/>
        <dbReference type="ChEBI" id="CHEBI:456216"/>
        <dbReference type="EC" id="2.7.4.8"/>
    </reaction>
</comment>
<proteinExistence type="inferred from homology"/>
<organism evidence="7 8">
    <name type="scientific">Anaerobacillus arseniciselenatis</name>
    <dbReference type="NCBI Taxonomy" id="85682"/>
    <lineage>
        <taxon>Bacteria</taxon>
        <taxon>Bacillati</taxon>
        <taxon>Bacillota</taxon>
        <taxon>Bacilli</taxon>
        <taxon>Bacillales</taxon>
        <taxon>Bacillaceae</taxon>
        <taxon>Anaerobacillus</taxon>
    </lineage>
</organism>
<dbReference type="InterPro" id="IPR020590">
    <property type="entry name" value="Guanylate_kinase_CS"/>
</dbReference>
<evidence type="ECO:0000256" key="4">
    <source>
        <dbReference type="ARBA" id="ARBA00022777"/>
    </source>
</evidence>
<dbReference type="SUPFAM" id="SSF52540">
    <property type="entry name" value="P-loop containing nucleoside triphosphate hydrolases"/>
    <property type="match status" value="1"/>
</dbReference>
<dbReference type="AlphaFoldDB" id="A0A1S2LUF8"/>
<gene>
    <name evidence="7" type="ORF">BKP35_02025</name>
</gene>
<accession>A0A1S2LUF8</accession>
<evidence type="ECO:0000256" key="2">
    <source>
        <dbReference type="ARBA" id="ARBA00005790"/>
    </source>
</evidence>
<dbReference type="PANTHER" id="PTHR23117:SF13">
    <property type="entry name" value="GUANYLATE KINASE"/>
    <property type="match status" value="1"/>
</dbReference>
<dbReference type="RefSeq" id="WP_071311718.1">
    <property type="nucleotide sequence ID" value="NZ_MLQQ01000001.1"/>
</dbReference>
<dbReference type="OrthoDB" id="1033810at2"/>
<evidence type="ECO:0000256" key="5">
    <source>
        <dbReference type="ARBA" id="ARBA00048594"/>
    </source>
</evidence>
<dbReference type="GO" id="GO:0005829">
    <property type="term" value="C:cytosol"/>
    <property type="evidence" value="ECO:0007669"/>
    <property type="project" value="TreeGrafter"/>
</dbReference>
<keyword evidence="3" id="KW-0808">Transferase</keyword>
<name>A0A1S2LUF8_9BACI</name>
<keyword evidence="8" id="KW-1185">Reference proteome</keyword>
<dbReference type="SMART" id="SM00072">
    <property type="entry name" value="GuKc"/>
    <property type="match status" value="1"/>
</dbReference>
<dbReference type="Gene3D" id="3.40.50.300">
    <property type="entry name" value="P-loop containing nucleotide triphosphate hydrolases"/>
    <property type="match status" value="1"/>
</dbReference>
<feature type="domain" description="Guanylate kinase-like" evidence="6">
    <location>
        <begin position="8"/>
        <end position="184"/>
    </location>
</feature>
<keyword evidence="4 7" id="KW-0418">Kinase</keyword>
<evidence type="ECO:0000259" key="6">
    <source>
        <dbReference type="PROSITE" id="PS50052"/>
    </source>
</evidence>
<comment type="function">
    <text evidence="1">Essential for recycling GMP and indirectly, cGMP.</text>
</comment>
<evidence type="ECO:0000256" key="1">
    <source>
        <dbReference type="ARBA" id="ARBA00003531"/>
    </source>
</evidence>
<evidence type="ECO:0000313" key="8">
    <source>
        <dbReference type="Proteomes" id="UP000180098"/>
    </source>
</evidence>
<dbReference type="PROSITE" id="PS50052">
    <property type="entry name" value="GUANYLATE_KINASE_2"/>
    <property type="match status" value="1"/>
</dbReference>
<comment type="caution">
    <text evidence="7">The sequence shown here is derived from an EMBL/GenBank/DDBJ whole genome shotgun (WGS) entry which is preliminary data.</text>
</comment>
<dbReference type="Proteomes" id="UP000180098">
    <property type="component" value="Unassembled WGS sequence"/>
</dbReference>
<dbReference type="InterPro" id="IPR027417">
    <property type="entry name" value="P-loop_NTPase"/>
</dbReference>
<evidence type="ECO:0000313" key="7">
    <source>
        <dbReference type="EMBL" id="OIJ15793.1"/>
    </source>
</evidence>
<dbReference type="Pfam" id="PF00625">
    <property type="entry name" value="Guanylate_kin"/>
    <property type="match status" value="1"/>
</dbReference>